<keyword evidence="3" id="KW-1185">Reference proteome</keyword>
<gene>
    <name evidence="2" type="ORF">MKW98_009183</name>
</gene>
<dbReference type="InterPro" id="IPR023393">
    <property type="entry name" value="START-like_dom_sf"/>
</dbReference>
<dbReference type="PANTHER" id="PTHR31907">
    <property type="entry name" value="MLP-LIKE PROTEIN 423"/>
    <property type="match status" value="1"/>
</dbReference>
<reference evidence="2" key="1">
    <citation type="submission" date="2022-04" db="EMBL/GenBank/DDBJ databases">
        <title>A functionally conserved STORR gene fusion in Papaver species that diverged 16.8 million years ago.</title>
        <authorList>
            <person name="Catania T."/>
        </authorList>
    </citation>
    <scope>NUCLEOTIDE SEQUENCE</scope>
    <source>
        <strain evidence="2">S-188037</strain>
    </source>
</reference>
<sequence length="159" mass="18043">MAQTQKLEVVHDVKCCPDKLYYMITRDAPQLSQYIPELVESVEVTATEEGNVFFRYRPSVEICTCGWYIYRVKGEGNAVDNKNRSITSTVIEGDVMTGFKSFKFNLDITPKYGTTDGTSLVKWSVEYEKANEDVADPVGILKSCELMTTEMNFHLLKQA</sequence>
<dbReference type="AlphaFoldDB" id="A0AAD4RZ98"/>
<evidence type="ECO:0000313" key="3">
    <source>
        <dbReference type="Proteomes" id="UP001202328"/>
    </source>
</evidence>
<evidence type="ECO:0000259" key="1">
    <source>
        <dbReference type="SMART" id="SM01037"/>
    </source>
</evidence>
<dbReference type="InterPro" id="IPR051761">
    <property type="entry name" value="MLP-like_ligand-binding"/>
</dbReference>
<dbReference type="SMART" id="SM01037">
    <property type="entry name" value="Bet_v_1"/>
    <property type="match status" value="1"/>
</dbReference>
<dbReference type="EMBL" id="JAJJMB010017015">
    <property type="protein sequence ID" value="KAI3843020.1"/>
    <property type="molecule type" value="Genomic_DNA"/>
</dbReference>
<dbReference type="Proteomes" id="UP001202328">
    <property type="component" value="Unassembled WGS sequence"/>
</dbReference>
<dbReference type="InterPro" id="IPR000916">
    <property type="entry name" value="Bet_v_I/MLP"/>
</dbReference>
<proteinExistence type="predicted"/>
<accession>A0AAD4RZ98</accession>
<name>A0AAD4RZ98_9MAGN</name>
<dbReference type="Pfam" id="PF00407">
    <property type="entry name" value="Bet_v_1"/>
    <property type="match status" value="1"/>
</dbReference>
<comment type="caution">
    <text evidence="2">The sequence shown here is derived from an EMBL/GenBank/DDBJ whole genome shotgun (WGS) entry which is preliminary data.</text>
</comment>
<evidence type="ECO:0000313" key="2">
    <source>
        <dbReference type="EMBL" id="KAI3843020.1"/>
    </source>
</evidence>
<dbReference type="SUPFAM" id="SSF55961">
    <property type="entry name" value="Bet v1-like"/>
    <property type="match status" value="1"/>
</dbReference>
<dbReference type="Gene3D" id="3.30.530.20">
    <property type="match status" value="1"/>
</dbReference>
<feature type="domain" description="Bet v I/Major latex protein" evidence="1">
    <location>
        <begin position="2"/>
        <end position="158"/>
    </location>
</feature>
<organism evidence="2 3">
    <name type="scientific">Papaver atlanticum</name>
    <dbReference type="NCBI Taxonomy" id="357466"/>
    <lineage>
        <taxon>Eukaryota</taxon>
        <taxon>Viridiplantae</taxon>
        <taxon>Streptophyta</taxon>
        <taxon>Embryophyta</taxon>
        <taxon>Tracheophyta</taxon>
        <taxon>Spermatophyta</taxon>
        <taxon>Magnoliopsida</taxon>
        <taxon>Ranunculales</taxon>
        <taxon>Papaveraceae</taxon>
        <taxon>Papaveroideae</taxon>
        <taxon>Papaver</taxon>
    </lineage>
</organism>
<dbReference type="GO" id="GO:0006952">
    <property type="term" value="P:defense response"/>
    <property type="evidence" value="ECO:0007669"/>
    <property type="project" value="InterPro"/>
</dbReference>
<protein>
    <recommendedName>
        <fullName evidence="1">Bet v I/Major latex protein domain-containing protein</fullName>
    </recommendedName>
</protein>